<evidence type="ECO:0000313" key="3">
    <source>
        <dbReference type="Proteomes" id="UP001176941"/>
    </source>
</evidence>
<organism evidence="2 3">
    <name type="scientific">Rangifer tarandus platyrhynchus</name>
    <name type="common">Svalbard reindeer</name>
    <dbReference type="NCBI Taxonomy" id="3082113"/>
    <lineage>
        <taxon>Eukaryota</taxon>
        <taxon>Metazoa</taxon>
        <taxon>Chordata</taxon>
        <taxon>Craniata</taxon>
        <taxon>Vertebrata</taxon>
        <taxon>Euteleostomi</taxon>
        <taxon>Mammalia</taxon>
        <taxon>Eutheria</taxon>
        <taxon>Laurasiatheria</taxon>
        <taxon>Artiodactyla</taxon>
        <taxon>Ruminantia</taxon>
        <taxon>Pecora</taxon>
        <taxon>Cervidae</taxon>
        <taxon>Odocoileinae</taxon>
        <taxon>Rangifer</taxon>
    </lineage>
</organism>
<reference evidence="2" key="1">
    <citation type="submission" date="2023-04" db="EMBL/GenBank/DDBJ databases">
        <authorList>
            <consortium name="ELIXIR-Norway"/>
        </authorList>
    </citation>
    <scope>NUCLEOTIDE SEQUENCE [LARGE SCALE GENOMIC DNA]</scope>
</reference>
<evidence type="ECO:0000256" key="1">
    <source>
        <dbReference type="SAM" id="MobiDB-lite"/>
    </source>
</evidence>
<dbReference type="EMBL" id="OX459961">
    <property type="protein sequence ID" value="CAI9165948.1"/>
    <property type="molecule type" value="Genomic_DNA"/>
</dbReference>
<feature type="region of interest" description="Disordered" evidence="1">
    <location>
        <begin position="1"/>
        <end position="70"/>
    </location>
</feature>
<dbReference type="Proteomes" id="UP001176941">
    <property type="component" value="Chromosome 25"/>
</dbReference>
<gene>
    <name evidence="2" type="ORF">MRATA1EN1_LOCUS14910</name>
</gene>
<sequence length="156" mass="16294">MHEPQPATLGRGGGGGGGAPLGTRRGLGLRGPSRGRELQSRQELGAGRYLDPRAASGSLPPSGPDPAVKDLTLPAAEPVRRISGQSRGERHPALLTLGSSDLSERVTHVRRWPRMTLDRATLGGPCLGESQDQRVAGTMVQTRVSWGPILTADAGP</sequence>
<protein>
    <submittedName>
        <fullName evidence="2">Uncharacterized protein</fullName>
    </submittedName>
</protein>
<proteinExistence type="predicted"/>
<feature type="compositionally biased region" description="Gly residues" evidence="1">
    <location>
        <begin position="10"/>
        <end position="20"/>
    </location>
</feature>
<accession>A0ABN8YZT1</accession>
<keyword evidence="3" id="KW-1185">Reference proteome</keyword>
<evidence type="ECO:0000313" key="2">
    <source>
        <dbReference type="EMBL" id="CAI9165948.1"/>
    </source>
</evidence>
<feature type="compositionally biased region" description="Low complexity" evidence="1">
    <location>
        <begin position="21"/>
        <end position="32"/>
    </location>
</feature>
<name>A0ABN8YZT1_RANTA</name>